<sequence>MEDNNTELEEGEACYYKDDDDDNTDLDSLSYIDERIQHVLGHFQKDFEGGVSAENLGSKFGGYGSFLPTYERSHPKTPQGNQSSPQSPIVLHKEAVPDNRKVPSNMAPAARIGNASHSSNSFRDVRAASIDVSVKKDSGISSNDVAGRCTLKDDTPIKKGNSTDQRPLKFRLKMNSNFLAQKTAEIYSGLGLDDSPTSSMENSPVESEGTPPLPPPPPPPPVSKAKAEGSAIEIIKAMTSFAIPGGVLLSPLPESLLFSVKNKKDHGDVRYMSSRSCHQEPRSMSTDESDSFVADGHSKKRIVRIVRQKEKKLEAKQINDTLSASDMALHVKKRLGNMTPDCNEFLSIDMKSTPLSSSICDAGEAAVATAKASNVSKKFSENGVQGRKVSVETLKEESLESISGQDFKKIEKQTKVLEEKLGNSLKDSSADPKNDSKSNAYTISKNVERDADKCKIDKRYETPKRVKVVSEGRSKSKGNESPGKPESVARKDSFGGANSAMVSDKGSADFGTASRNKMIKTKGQKDNKVRDGSKGSLKEKNSDQKVEDFPGNSSVKTSKSNNNNEKQTAFCAKVKERPSGNKVVNHSLAGPHKTDDLGSFPMAENNTALEMIPTAVAAPQLIAEDWVACDRCQKWRLLPTGLKPEQLPEKWLCVMLNWLPGMNSCDFSEDETTKALYASYQVPISEGQNNLQTHASETAFGVSSADASQFGLNHKKSNSNVLLDQGKKKPVFKEKIMSGKLNAQVSGKNRNLNQHSTDSKPMKMKHPSRSNNTIEERHVSEEREKQTSEGTRKYIKLKRKTDADQSSSGTPKKSKTEHVPYADKQPNPGTGLGKVVLNARGSLPTKASRKDVRKYDDFGLPIDDDDSLLVPEKKEGDQAEVTSGVGSMNVKNSSKNGSLRKRQKFNNWPDNETEKHNSSNSLHGDKQCGEQGSTSKLRKENQYKISNKEESLVADGDDKLRKGRVRRVSLPGSRDQMTVETEGRYVDNDYQPTKRRKSIASHQALDGIAPLGSGRQLAFAATSSSSKVSGSHKVRTNFDDVKGSPVESVTSSPLRSSNLDKHVLTAKHISVKDDTVKVSHSSRRGANNGEGKLSLKLKGDKISNNAHPAPHKLTSTEYQVKEAKDKVRVQAKTSEIKSNRLLGVPVEEHDNSGTRHEEKVSRNNRDELSGKKPDKVTSLQSMEKNRRSGSQVGTDKMKVLTSESCFSKNGERHDSQVDIGTETSYDAKYRSPMSKCEIDSVSQKSALRHGSTETGKQTELKQKDFEKSVMNMDTQRCTGSTRKGTSQPNVAKDAEEENKANHVGTESRDRKSKVLLSADDEKKRETLAVPRYQKGDISNEDPAYAGNSDLTKLVRNSADSSGNVLVNCSSGSVAPGQQLTVSSPVRTSAQQTAVDTLEEATKQKERADHYKNSGFDFESNETYFEAGLKFLHGGSLLESCHNEISKHGEMSQMQIYATAAKLFKSCAHEYESRQEMAAAALAYKCMEVAYMRVVYCKHSSTNRDRCELQSTLQVVSQGESPSSSASDVDNLNNQVAMDKATLPKVTNAHVAGNHVISVRTRPSLLRLLDFTQDINFAMEAATKSHSTFSAANATMEETRNRDCITSIKRVIDFSFQDVGELVRLVRNATKAISGAGLGGARD</sequence>
<feature type="region of interest" description="Disordered" evidence="4">
    <location>
        <begin position="189"/>
        <end position="227"/>
    </location>
</feature>
<dbReference type="PANTHER" id="PTHR46524:SF12">
    <property type="entry name" value="CW-TYPE DOMAIN-CONTAINING PROTEIN"/>
    <property type="match status" value="1"/>
</dbReference>
<feature type="compositionally biased region" description="Polar residues" evidence="4">
    <location>
        <begin position="880"/>
        <end position="897"/>
    </location>
</feature>
<dbReference type="InterPro" id="IPR055300">
    <property type="entry name" value="CWZF3/5/7"/>
</dbReference>
<feature type="compositionally biased region" description="Polar residues" evidence="4">
    <location>
        <begin position="1177"/>
        <end position="1193"/>
    </location>
</feature>
<feature type="region of interest" description="Disordered" evidence="4">
    <location>
        <begin position="1134"/>
        <end position="1193"/>
    </location>
</feature>
<feature type="region of interest" description="Disordered" evidence="4">
    <location>
        <begin position="739"/>
        <end position="836"/>
    </location>
</feature>
<evidence type="ECO:0000256" key="3">
    <source>
        <dbReference type="ARBA" id="ARBA00022833"/>
    </source>
</evidence>
<feature type="compositionally biased region" description="Pro residues" evidence="4">
    <location>
        <begin position="211"/>
        <end position="222"/>
    </location>
</feature>
<feature type="compositionally biased region" description="Basic and acidic residues" evidence="4">
    <location>
        <begin position="937"/>
        <end position="958"/>
    </location>
</feature>
<evidence type="ECO:0000256" key="1">
    <source>
        <dbReference type="ARBA" id="ARBA00022723"/>
    </source>
</evidence>
<evidence type="ECO:0000256" key="4">
    <source>
        <dbReference type="SAM" id="MobiDB-lite"/>
    </source>
</evidence>
<protein>
    <recommendedName>
        <fullName evidence="5">CW-type domain-containing protein</fullName>
    </recommendedName>
</protein>
<reference evidence="6 7" key="1">
    <citation type="submission" date="2023-01" db="EMBL/GenBank/DDBJ databases">
        <authorList>
            <person name="Kreplak J."/>
        </authorList>
    </citation>
    <scope>NUCLEOTIDE SEQUENCE [LARGE SCALE GENOMIC DNA]</scope>
</reference>
<proteinExistence type="predicted"/>
<evidence type="ECO:0000256" key="2">
    <source>
        <dbReference type="ARBA" id="ARBA00022771"/>
    </source>
</evidence>
<accession>A0AAV0YVW2</accession>
<dbReference type="Gene3D" id="3.30.40.100">
    <property type="match status" value="1"/>
</dbReference>
<organism evidence="6 7">
    <name type="scientific">Vicia faba</name>
    <name type="common">Broad bean</name>
    <name type="synonym">Faba vulgaris</name>
    <dbReference type="NCBI Taxonomy" id="3906"/>
    <lineage>
        <taxon>Eukaryota</taxon>
        <taxon>Viridiplantae</taxon>
        <taxon>Streptophyta</taxon>
        <taxon>Embryophyta</taxon>
        <taxon>Tracheophyta</taxon>
        <taxon>Spermatophyta</taxon>
        <taxon>Magnoliopsida</taxon>
        <taxon>eudicotyledons</taxon>
        <taxon>Gunneridae</taxon>
        <taxon>Pentapetalae</taxon>
        <taxon>rosids</taxon>
        <taxon>fabids</taxon>
        <taxon>Fabales</taxon>
        <taxon>Fabaceae</taxon>
        <taxon>Papilionoideae</taxon>
        <taxon>50 kb inversion clade</taxon>
        <taxon>NPAAA clade</taxon>
        <taxon>Hologalegina</taxon>
        <taxon>IRL clade</taxon>
        <taxon>Fabeae</taxon>
        <taxon>Vicia</taxon>
    </lineage>
</organism>
<feature type="region of interest" description="Disordered" evidence="4">
    <location>
        <begin position="273"/>
        <end position="293"/>
    </location>
</feature>
<evidence type="ECO:0000313" key="7">
    <source>
        <dbReference type="Proteomes" id="UP001157006"/>
    </source>
</evidence>
<feature type="region of interest" description="Disordered" evidence="4">
    <location>
        <begin position="1241"/>
        <end position="1260"/>
    </location>
</feature>
<feature type="region of interest" description="Disordered" evidence="4">
    <location>
        <begin position="422"/>
        <end position="565"/>
    </location>
</feature>
<feature type="domain" description="CW-type" evidence="5">
    <location>
        <begin position="620"/>
        <end position="673"/>
    </location>
</feature>
<feature type="region of interest" description="Disordered" evidence="4">
    <location>
        <begin position="1"/>
        <end position="20"/>
    </location>
</feature>
<feature type="compositionally biased region" description="Basic and acidic residues" evidence="4">
    <location>
        <begin position="523"/>
        <end position="548"/>
    </location>
</feature>
<feature type="region of interest" description="Disordered" evidence="4">
    <location>
        <begin position="856"/>
        <end position="958"/>
    </location>
</feature>
<keyword evidence="2" id="KW-0863">Zinc-finger</keyword>
<feature type="compositionally biased region" description="Basic and acidic residues" evidence="4">
    <location>
        <begin position="912"/>
        <end position="928"/>
    </location>
</feature>
<feature type="compositionally biased region" description="Polar residues" evidence="4">
    <location>
        <begin position="1274"/>
        <end position="1289"/>
    </location>
</feature>
<dbReference type="GO" id="GO:0008270">
    <property type="term" value="F:zinc ion binding"/>
    <property type="evidence" value="ECO:0007669"/>
    <property type="project" value="UniProtKB-KW"/>
</dbReference>
<feature type="compositionally biased region" description="Basic and acidic residues" evidence="4">
    <location>
        <begin position="774"/>
        <end position="792"/>
    </location>
</feature>
<feature type="compositionally biased region" description="Low complexity" evidence="4">
    <location>
        <begin position="552"/>
        <end position="565"/>
    </location>
</feature>
<name>A0AAV0YVW2_VICFA</name>
<dbReference type="InterPro" id="IPR056406">
    <property type="entry name" value="THD_CWZF3/5/7"/>
</dbReference>
<feature type="compositionally biased region" description="Polar residues" evidence="4">
    <location>
        <begin position="195"/>
        <end position="205"/>
    </location>
</feature>
<dbReference type="Pfam" id="PF07496">
    <property type="entry name" value="zf-CW"/>
    <property type="match status" value="1"/>
</dbReference>
<feature type="region of interest" description="Disordered" evidence="4">
    <location>
        <begin position="67"/>
        <end position="87"/>
    </location>
</feature>
<dbReference type="PANTHER" id="PTHR46524">
    <property type="entry name" value="CW-TYPE ZINC FINGER"/>
    <property type="match status" value="1"/>
</dbReference>
<feature type="compositionally biased region" description="Basic and acidic residues" evidence="4">
    <location>
        <begin position="1146"/>
        <end position="1175"/>
    </location>
</feature>
<feature type="compositionally biased region" description="Polar residues" evidence="4">
    <location>
        <begin position="76"/>
        <end position="87"/>
    </location>
</feature>
<feature type="region of interest" description="Disordered" evidence="4">
    <location>
        <begin position="1075"/>
        <end position="1094"/>
    </location>
</feature>
<dbReference type="EMBL" id="OX451736">
    <property type="protein sequence ID" value="CAI8590069.1"/>
    <property type="molecule type" value="Genomic_DNA"/>
</dbReference>
<dbReference type="InterPro" id="IPR011124">
    <property type="entry name" value="Znf_CW"/>
</dbReference>
<feature type="compositionally biased region" description="Polar residues" evidence="4">
    <location>
        <begin position="741"/>
        <end position="756"/>
    </location>
</feature>
<feature type="region of interest" description="Disordered" evidence="4">
    <location>
        <begin position="963"/>
        <end position="982"/>
    </location>
</feature>
<dbReference type="Pfam" id="PF24756">
    <property type="entry name" value="THD_CWZF3-5-7"/>
    <property type="match status" value="1"/>
</dbReference>
<feature type="region of interest" description="Disordered" evidence="4">
    <location>
        <begin position="1274"/>
        <end position="1325"/>
    </location>
</feature>
<gene>
    <name evidence="6" type="ORF">VFH_I423800</name>
</gene>
<dbReference type="Proteomes" id="UP001157006">
    <property type="component" value="Chromosome 1L"/>
</dbReference>
<keyword evidence="1" id="KW-0479">Metal-binding</keyword>
<keyword evidence="7" id="KW-1185">Reference proteome</keyword>
<keyword evidence="3" id="KW-0862">Zinc</keyword>
<dbReference type="PROSITE" id="PS51050">
    <property type="entry name" value="ZF_CW"/>
    <property type="match status" value="1"/>
</dbReference>
<evidence type="ECO:0000259" key="5">
    <source>
        <dbReference type="PROSITE" id="PS51050"/>
    </source>
</evidence>
<evidence type="ECO:0000313" key="6">
    <source>
        <dbReference type="EMBL" id="CAI8590069.1"/>
    </source>
</evidence>
<feature type="compositionally biased region" description="Basic and acidic residues" evidence="4">
    <location>
        <begin position="1297"/>
        <end position="1309"/>
    </location>
</feature>
<feature type="compositionally biased region" description="Basic and acidic residues" evidence="4">
    <location>
        <begin position="446"/>
        <end position="478"/>
    </location>
</feature>